<gene>
    <name evidence="3" type="ORF">NQ318_015653</name>
</gene>
<dbReference type="GO" id="GO:0016560">
    <property type="term" value="P:protein import into peroxisome matrix, docking"/>
    <property type="evidence" value="ECO:0007669"/>
    <property type="project" value="TreeGrafter"/>
</dbReference>
<evidence type="ECO:0000256" key="2">
    <source>
        <dbReference type="ARBA" id="ARBA00022803"/>
    </source>
</evidence>
<keyword evidence="2" id="KW-0802">TPR repeat</keyword>
<organism evidence="3 4">
    <name type="scientific">Aromia moschata</name>
    <dbReference type="NCBI Taxonomy" id="1265417"/>
    <lineage>
        <taxon>Eukaryota</taxon>
        <taxon>Metazoa</taxon>
        <taxon>Ecdysozoa</taxon>
        <taxon>Arthropoda</taxon>
        <taxon>Hexapoda</taxon>
        <taxon>Insecta</taxon>
        <taxon>Pterygota</taxon>
        <taxon>Neoptera</taxon>
        <taxon>Endopterygota</taxon>
        <taxon>Coleoptera</taxon>
        <taxon>Polyphaga</taxon>
        <taxon>Cucujiformia</taxon>
        <taxon>Chrysomeloidea</taxon>
        <taxon>Cerambycidae</taxon>
        <taxon>Cerambycinae</taxon>
        <taxon>Callichromatini</taxon>
        <taxon>Aromia</taxon>
    </lineage>
</organism>
<keyword evidence="1" id="KW-0677">Repeat</keyword>
<reference evidence="3" key="1">
    <citation type="journal article" date="2023" name="Insect Mol. Biol.">
        <title>Genome sequencing provides insights into the evolution of gene families encoding plant cell wall-degrading enzymes in longhorned beetles.</title>
        <authorList>
            <person name="Shin N.R."/>
            <person name="Okamura Y."/>
            <person name="Kirsch R."/>
            <person name="Pauchet Y."/>
        </authorList>
    </citation>
    <scope>NUCLEOTIDE SEQUENCE</scope>
    <source>
        <strain evidence="3">AMC_N1</strain>
    </source>
</reference>
<dbReference type="InterPro" id="IPR024111">
    <property type="entry name" value="PEX5/PEX5L"/>
</dbReference>
<dbReference type="InterPro" id="IPR011990">
    <property type="entry name" value="TPR-like_helical_dom_sf"/>
</dbReference>
<name>A0AAV8XQX0_9CUCU</name>
<evidence type="ECO:0000256" key="1">
    <source>
        <dbReference type="ARBA" id="ARBA00022737"/>
    </source>
</evidence>
<dbReference type="AlphaFoldDB" id="A0AAV8XQX0"/>
<dbReference type="EMBL" id="JAPWTK010000382">
    <property type="protein sequence ID" value="KAJ8941221.1"/>
    <property type="molecule type" value="Genomic_DNA"/>
</dbReference>
<dbReference type="GO" id="GO:0005778">
    <property type="term" value="C:peroxisomal membrane"/>
    <property type="evidence" value="ECO:0007669"/>
    <property type="project" value="TreeGrafter"/>
</dbReference>
<evidence type="ECO:0000313" key="3">
    <source>
        <dbReference type="EMBL" id="KAJ8941221.1"/>
    </source>
</evidence>
<protein>
    <submittedName>
        <fullName evidence="3">Uncharacterized protein</fullName>
    </submittedName>
</protein>
<accession>A0AAV8XQX0</accession>
<dbReference type="Proteomes" id="UP001162162">
    <property type="component" value="Unassembled WGS sequence"/>
</dbReference>
<dbReference type="SUPFAM" id="SSF48452">
    <property type="entry name" value="TPR-like"/>
    <property type="match status" value="1"/>
</dbReference>
<dbReference type="PANTHER" id="PTHR10130:SF0">
    <property type="entry name" value="GH08708P"/>
    <property type="match status" value="1"/>
</dbReference>
<comment type="caution">
    <text evidence="3">The sequence shown here is derived from an EMBL/GenBank/DDBJ whole genome shotgun (WGS) entry which is preliminary data.</text>
</comment>
<dbReference type="PANTHER" id="PTHR10130">
    <property type="entry name" value="PEROXISOMAL TARGETING SIGNAL 1 RECEPTOR PEX5"/>
    <property type="match status" value="1"/>
</dbReference>
<evidence type="ECO:0000313" key="4">
    <source>
        <dbReference type="Proteomes" id="UP001162162"/>
    </source>
</evidence>
<dbReference type="GO" id="GO:0005052">
    <property type="term" value="F:peroxisome matrix targeting signal-1 binding"/>
    <property type="evidence" value="ECO:0007669"/>
    <property type="project" value="TreeGrafter"/>
</dbReference>
<sequence>MGEAAEHFLTALNQQARGKDVTNSGSMSQMSNTIWTTLRMCISLMNRGDLKPAVDSRDLEQLNKAFGID</sequence>
<keyword evidence="4" id="KW-1185">Reference proteome</keyword>
<dbReference type="Gene3D" id="1.25.40.10">
    <property type="entry name" value="Tetratricopeptide repeat domain"/>
    <property type="match status" value="1"/>
</dbReference>
<proteinExistence type="predicted"/>
<dbReference type="GO" id="GO:0005829">
    <property type="term" value="C:cytosol"/>
    <property type="evidence" value="ECO:0007669"/>
    <property type="project" value="TreeGrafter"/>
</dbReference>